<name>A0ABS2NPX9_9FIRM</name>
<keyword evidence="14" id="KW-1185">Reference proteome</keyword>
<gene>
    <name evidence="13" type="ORF">JOC73_001570</name>
</gene>
<evidence type="ECO:0000313" key="14">
    <source>
        <dbReference type="Proteomes" id="UP001314796"/>
    </source>
</evidence>
<sequence>MKEKLAKAKRLFYKFTSRASQIFKLTSSVRPNPFVGKKAHLFKGGRINFSVLNNFKIRNKLLLMVLATGLIPIILLSGLSINNASSEIEKEVLKGNQVFTTLTQERINEYFYTREGDGKVLASSTIVREGVKKLNGFDIPQSEKEEIIIELEGYLSTVLEQYQYTDVFLTDKYGEVVFSVKYDKLDMAPLVFSGIFTEKAMKGEQNWSDVFRNSFIGDNLMVLATPVYSEVGQQDLQPMGTLNIVLNQEKLNGIIHNGIERLGTTGDAYLIDSKGLLLTNTMKEQYSEGAALKETLETEAVKILSEPIRLGDLGFNQTKSYKGYMGKGVISTLSIAQIGDSYVGLVIEVEEKEAYKGVSRLRSEIMGMASIIFITSALLATFLAQTISKPIVEVIKVTDEIANYNLTGQATDKDIQRRDEIGDLKRSIIKIEDNLKSIIKEVERSAVEIAASSEELKMNCQQSSYSADEVAKSIGAIADNSTAQAQGAGGSFQKSKELSHIIVEDIENLKEMTKATNEVITLVNSGLGIVEGLSETTIEANRVNVEVQNSVKKTNESSRKIEEATKIIMTIADKTNLLALNAAIEAARAGEEGRGFAVVADEIRKLAEQSKASIKTIDGIANNLYQDNLDTVETMENLVRISKKQVAGVVETKEKYLEIAEAIKTTEDRLAELNESSLKIDGMRAEVEAGIQMLAAVTEENSNSVKEVSASIEEQTASIEEISHASKGLASLAQGLREVVGKFRT</sequence>
<dbReference type="Pfam" id="PF00015">
    <property type="entry name" value="MCPsignal"/>
    <property type="match status" value="1"/>
</dbReference>
<dbReference type="EMBL" id="JAFBEE010000008">
    <property type="protein sequence ID" value="MBM7615008.1"/>
    <property type="molecule type" value="Genomic_DNA"/>
</dbReference>
<evidence type="ECO:0000256" key="3">
    <source>
        <dbReference type="ARBA" id="ARBA00022500"/>
    </source>
</evidence>
<dbReference type="Gene3D" id="1.10.8.500">
    <property type="entry name" value="HAMP domain in histidine kinase"/>
    <property type="match status" value="1"/>
</dbReference>
<evidence type="ECO:0000256" key="2">
    <source>
        <dbReference type="ARBA" id="ARBA00022475"/>
    </source>
</evidence>
<dbReference type="PROSITE" id="PS50885">
    <property type="entry name" value="HAMP"/>
    <property type="match status" value="1"/>
</dbReference>
<dbReference type="SMART" id="SM00283">
    <property type="entry name" value="MA"/>
    <property type="match status" value="1"/>
</dbReference>
<keyword evidence="4 10" id="KW-0812">Transmembrane</keyword>
<dbReference type="PANTHER" id="PTHR32089:SF112">
    <property type="entry name" value="LYSOZYME-LIKE PROTEIN-RELATED"/>
    <property type="match status" value="1"/>
</dbReference>
<dbReference type="Gene3D" id="3.30.450.20">
    <property type="entry name" value="PAS domain"/>
    <property type="match status" value="1"/>
</dbReference>
<evidence type="ECO:0000259" key="12">
    <source>
        <dbReference type="PROSITE" id="PS50885"/>
    </source>
</evidence>
<evidence type="ECO:0000256" key="8">
    <source>
        <dbReference type="ARBA" id="ARBA00029447"/>
    </source>
</evidence>
<evidence type="ECO:0000256" key="5">
    <source>
        <dbReference type="ARBA" id="ARBA00022989"/>
    </source>
</evidence>
<organism evidence="13 14">
    <name type="scientific">Alkaliphilus hydrothermalis</name>
    <dbReference type="NCBI Taxonomy" id="1482730"/>
    <lineage>
        <taxon>Bacteria</taxon>
        <taxon>Bacillati</taxon>
        <taxon>Bacillota</taxon>
        <taxon>Clostridia</taxon>
        <taxon>Peptostreptococcales</taxon>
        <taxon>Natronincolaceae</taxon>
        <taxon>Alkaliphilus</taxon>
    </lineage>
</organism>
<keyword evidence="7 9" id="KW-0807">Transducer</keyword>
<dbReference type="Pfam" id="PF02743">
    <property type="entry name" value="dCache_1"/>
    <property type="match status" value="1"/>
</dbReference>
<dbReference type="Proteomes" id="UP001314796">
    <property type="component" value="Unassembled WGS sequence"/>
</dbReference>
<accession>A0ABS2NPX9</accession>
<protein>
    <submittedName>
        <fullName evidence="13">Methyl-accepting chemotaxis protein</fullName>
    </submittedName>
</protein>
<feature type="domain" description="Methyl-accepting transducer" evidence="11">
    <location>
        <begin position="459"/>
        <end position="709"/>
    </location>
</feature>
<comment type="subcellular location">
    <subcellularLocation>
        <location evidence="1">Cell membrane</location>
        <topology evidence="1">Multi-pass membrane protein</topology>
    </subcellularLocation>
</comment>
<dbReference type="RefSeq" id="WP_204401745.1">
    <property type="nucleotide sequence ID" value="NZ_JAFBEE010000008.1"/>
</dbReference>
<feature type="transmembrane region" description="Helical" evidence="10">
    <location>
        <begin position="61"/>
        <end position="81"/>
    </location>
</feature>
<evidence type="ECO:0000313" key="13">
    <source>
        <dbReference type="EMBL" id="MBM7615008.1"/>
    </source>
</evidence>
<feature type="domain" description="HAMP" evidence="12">
    <location>
        <begin position="385"/>
        <end position="440"/>
    </location>
</feature>
<evidence type="ECO:0000256" key="1">
    <source>
        <dbReference type="ARBA" id="ARBA00004651"/>
    </source>
</evidence>
<comment type="similarity">
    <text evidence="8">Belongs to the methyl-accepting chemotaxis (MCP) protein family.</text>
</comment>
<dbReference type="PANTHER" id="PTHR32089">
    <property type="entry name" value="METHYL-ACCEPTING CHEMOTAXIS PROTEIN MCPB"/>
    <property type="match status" value="1"/>
</dbReference>
<dbReference type="Gene3D" id="1.10.287.950">
    <property type="entry name" value="Methyl-accepting chemotaxis protein"/>
    <property type="match status" value="1"/>
</dbReference>
<keyword evidence="3" id="KW-0145">Chemotaxis</keyword>
<dbReference type="InterPro" id="IPR003660">
    <property type="entry name" value="HAMP_dom"/>
</dbReference>
<evidence type="ECO:0000256" key="4">
    <source>
        <dbReference type="ARBA" id="ARBA00022692"/>
    </source>
</evidence>
<evidence type="ECO:0000256" key="6">
    <source>
        <dbReference type="ARBA" id="ARBA00023136"/>
    </source>
</evidence>
<comment type="caution">
    <text evidence="13">The sequence shown here is derived from an EMBL/GenBank/DDBJ whole genome shotgun (WGS) entry which is preliminary data.</text>
</comment>
<keyword evidence="2" id="KW-1003">Cell membrane</keyword>
<dbReference type="InterPro" id="IPR033479">
    <property type="entry name" value="dCache_1"/>
</dbReference>
<evidence type="ECO:0000259" key="11">
    <source>
        <dbReference type="PROSITE" id="PS50111"/>
    </source>
</evidence>
<dbReference type="PROSITE" id="PS50111">
    <property type="entry name" value="CHEMOTAXIS_TRANSDUC_2"/>
    <property type="match status" value="1"/>
</dbReference>
<dbReference type="InterPro" id="IPR004089">
    <property type="entry name" value="MCPsignal_dom"/>
</dbReference>
<proteinExistence type="inferred from homology"/>
<reference evidence="13 14" key="1">
    <citation type="submission" date="2021-01" db="EMBL/GenBank/DDBJ databases">
        <title>Genomic Encyclopedia of Type Strains, Phase IV (KMG-IV): sequencing the most valuable type-strain genomes for metagenomic binning, comparative biology and taxonomic classification.</title>
        <authorList>
            <person name="Goeker M."/>
        </authorList>
    </citation>
    <scope>NUCLEOTIDE SEQUENCE [LARGE SCALE GENOMIC DNA]</scope>
    <source>
        <strain evidence="13 14">DSM 25890</strain>
    </source>
</reference>
<evidence type="ECO:0000256" key="7">
    <source>
        <dbReference type="ARBA" id="ARBA00023224"/>
    </source>
</evidence>
<evidence type="ECO:0000256" key="9">
    <source>
        <dbReference type="PROSITE-ProRule" id="PRU00284"/>
    </source>
</evidence>
<dbReference type="SUPFAM" id="SSF58104">
    <property type="entry name" value="Methyl-accepting chemotaxis protein (MCP) signaling domain"/>
    <property type="match status" value="1"/>
</dbReference>
<keyword evidence="6 10" id="KW-0472">Membrane</keyword>
<evidence type="ECO:0000256" key="10">
    <source>
        <dbReference type="SAM" id="Phobius"/>
    </source>
</evidence>
<keyword evidence="5 10" id="KW-1133">Transmembrane helix</keyword>